<dbReference type="EMBL" id="ARYJ01000001">
    <property type="protein sequence ID" value="KCZ91219.1"/>
    <property type="molecule type" value="Genomic_DNA"/>
</dbReference>
<gene>
    <name evidence="3" type="ORF">HJA_01735</name>
</gene>
<dbReference type="RefSeq" id="WP_035577400.1">
    <property type="nucleotide sequence ID" value="NZ_ARYJ01000001.1"/>
</dbReference>
<evidence type="ECO:0000256" key="1">
    <source>
        <dbReference type="SAM" id="MobiDB-lite"/>
    </source>
</evidence>
<evidence type="ECO:0000256" key="2">
    <source>
        <dbReference type="SAM" id="Phobius"/>
    </source>
</evidence>
<organism evidence="3 4">
    <name type="scientific">Hyphomonas jannaschiana VP2</name>
    <dbReference type="NCBI Taxonomy" id="1280952"/>
    <lineage>
        <taxon>Bacteria</taxon>
        <taxon>Pseudomonadati</taxon>
        <taxon>Pseudomonadota</taxon>
        <taxon>Alphaproteobacteria</taxon>
        <taxon>Hyphomonadales</taxon>
        <taxon>Hyphomonadaceae</taxon>
        <taxon>Hyphomonas</taxon>
    </lineage>
</organism>
<feature type="compositionally biased region" description="Basic and acidic residues" evidence="1">
    <location>
        <begin position="221"/>
        <end position="232"/>
    </location>
</feature>
<evidence type="ECO:0000313" key="3">
    <source>
        <dbReference type="EMBL" id="KCZ91219.1"/>
    </source>
</evidence>
<proteinExistence type="predicted"/>
<reference evidence="3 4" key="1">
    <citation type="journal article" date="2014" name="Antonie Van Leeuwenhoek">
        <title>Hyphomonas beringensis sp. nov. and Hyphomonas chukchiensis sp. nov., isolated from surface seawater of the Bering Sea and Chukchi Sea.</title>
        <authorList>
            <person name="Li C."/>
            <person name="Lai Q."/>
            <person name="Li G."/>
            <person name="Dong C."/>
            <person name="Wang J."/>
            <person name="Liao Y."/>
            <person name="Shao Z."/>
        </authorList>
    </citation>
    <scope>NUCLEOTIDE SEQUENCE [LARGE SCALE GENOMIC DNA]</scope>
    <source>
        <strain evidence="3 4">VP2</strain>
    </source>
</reference>
<keyword evidence="2" id="KW-0472">Membrane</keyword>
<keyword evidence="4" id="KW-1185">Reference proteome</keyword>
<dbReference type="Proteomes" id="UP000024816">
    <property type="component" value="Unassembled WGS sequence"/>
</dbReference>
<sequence>MAFDNIWQLLADNVGTVVTVVSAIAAVIGALASRAETRKQRQLRTEQLRQAIDSSSLDWGNAAIDTLARAAMLARTRHLHGNEGAFQTARAATLINLTSLIDRGRMFFPNLDEHGKGAEKDGAYRGSRPPILDAMVWVHCEIKALTREGGPTGDNSADFIDECRRLVVSELQAHLDPRRLNQVIGRYDGQTRTHQKQAIGRAESLRQQLLTRRPGVSIDNPTRHPEQPETVQ</sequence>
<dbReference type="PATRIC" id="fig|1280952.3.peg.352"/>
<evidence type="ECO:0000313" key="4">
    <source>
        <dbReference type="Proteomes" id="UP000024816"/>
    </source>
</evidence>
<dbReference type="AlphaFoldDB" id="A0A059FKN9"/>
<name>A0A059FKN9_9PROT</name>
<keyword evidence="2" id="KW-1133">Transmembrane helix</keyword>
<comment type="caution">
    <text evidence="3">The sequence shown here is derived from an EMBL/GenBank/DDBJ whole genome shotgun (WGS) entry which is preliminary data.</text>
</comment>
<dbReference type="eggNOG" id="ENOG5032YM6">
    <property type="taxonomic scope" value="Bacteria"/>
</dbReference>
<feature type="transmembrane region" description="Helical" evidence="2">
    <location>
        <begin position="6"/>
        <end position="32"/>
    </location>
</feature>
<protein>
    <submittedName>
        <fullName evidence="3">Uncharacterized protein</fullName>
    </submittedName>
</protein>
<feature type="region of interest" description="Disordered" evidence="1">
    <location>
        <begin position="211"/>
        <end position="232"/>
    </location>
</feature>
<accession>A0A059FKN9</accession>
<dbReference type="OrthoDB" id="8446043at2"/>
<keyword evidence="2" id="KW-0812">Transmembrane</keyword>
<dbReference type="STRING" id="1280952.HJA_01735"/>